<accession>A0AA88A855</accession>
<evidence type="ECO:0000313" key="2">
    <source>
        <dbReference type="Proteomes" id="UP001187192"/>
    </source>
</evidence>
<organism evidence="1 2">
    <name type="scientific">Ficus carica</name>
    <name type="common">Common fig</name>
    <dbReference type="NCBI Taxonomy" id="3494"/>
    <lineage>
        <taxon>Eukaryota</taxon>
        <taxon>Viridiplantae</taxon>
        <taxon>Streptophyta</taxon>
        <taxon>Embryophyta</taxon>
        <taxon>Tracheophyta</taxon>
        <taxon>Spermatophyta</taxon>
        <taxon>Magnoliopsida</taxon>
        <taxon>eudicotyledons</taxon>
        <taxon>Gunneridae</taxon>
        <taxon>Pentapetalae</taxon>
        <taxon>rosids</taxon>
        <taxon>fabids</taxon>
        <taxon>Rosales</taxon>
        <taxon>Moraceae</taxon>
        <taxon>Ficeae</taxon>
        <taxon>Ficus</taxon>
    </lineage>
</organism>
<dbReference type="Proteomes" id="UP001187192">
    <property type="component" value="Unassembled WGS sequence"/>
</dbReference>
<comment type="caution">
    <text evidence="1">The sequence shown here is derived from an EMBL/GenBank/DDBJ whole genome shotgun (WGS) entry which is preliminary data.</text>
</comment>
<keyword evidence="2" id="KW-1185">Reference proteome</keyword>
<dbReference type="AlphaFoldDB" id="A0AA88A855"/>
<dbReference type="EMBL" id="BTGU01000025">
    <property type="protein sequence ID" value="GMN47480.1"/>
    <property type="molecule type" value="Genomic_DNA"/>
</dbReference>
<proteinExistence type="predicted"/>
<gene>
    <name evidence="1" type="ORF">TIFTF001_016655</name>
</gene>
<reference evidence="1" key="1">
    <citation type="submission" date="2023-07" db="EMBL/GenBank/DDBJ databases">
        <title>draft genome sequence of fig (Ficus carica).</title>
        <authorList>
            <person name="Takahashi T."/>
            <person name="Nishimura K."/>
        </authorList>
    </citation>
    <scope>NUCLEOTIDE SEQUENCE</scope>
</reference>
<sequence>MLMPEMVPAATPNVVGWSDYVWPVAPPLSPAKRTHLGMMGTPVWCLPRALRCLRAFRGLGTTRPGRLRNNPSG</sequence>
<evidence type="ECO:0000313" key="1">
    <source>
        <dbReference type="EMBL" id="GMN47480.1"/>
    </source>
</evidence>
<name>A0AA88A855_FICCA</name>
<protein>
    <submittedName>
        <fullName evidence="1">Uncharacterized protein</fullName>
    </submittedName>
</protein>